<dbReference type="Gene3D" id="3.90.1570.10">
    <property type="entry name" value="tt1808, chain A"/>
    <property type="match status" value="1"/>
</dbReference>
<feature type="domain" description="Putative restriction endonuclease" evidence="1">
    <location>
        <begin position="27"/>
        <end position="182"/>
    </location>
</feature>
<name>A0A369VAA7_9ACTN</name>
<dbReference type="AlphaFoldDB" id="A0A369VAA7"/>
<dbReference type="InterPro" id="IPR008538">
    <property type="entry name" value="Uma2"/>
</dbReference>
<dbReference type="PANTHER" id="PTHR35400:SF3">
    <property type="entry name" value="SLL1072 PROTEIN"/>
    <property type="match status" value="1"/>
</dbReference>
<evidence type="ECO:0000313" key="2">
    <source>
        <dbReference type="EMBL" id="RDD87479.1"/>
    </source>
</evidence>
<accession>A0A369VAA7</accession>
<dbReference type="InterPro" id="IPR011335">
    <property type="entry name" value="Restrct_endonuc-II-like"/>
</dbReference>
<evidence type="ECO:0000259" key="1">
    <source>
        <dbReference type="Pfam" id="PF05685"/>
    </source>
</evidence>
<keyword evidence="2" id="KW-0540">Nuclease</keyword>
<evidence type="ECO:0000313" key="3">
    <source>
        <dbReference type="Proteomes" id="UP000253742"/>
    </source>
</evidence>
<dbReference type="SUPFAM" id="SSF52980">
    <property type="entry name" value="Restriction endonuclease-like"/>
    <property type="match status" value="1"/>
</dbReference>
<dbReference type="RefSeq" id="WP_114530142.1">
    <property type="nucleotide sequence ID" value="NZ_JBHYWK010000032.1"/>
</dbReference>
<dbReference type="OrthoDB" id="4537149at2"/>
<organism evidence="2 3">
    <name type="scientific">Streptomyces parvulus</name>
    <dbReference type="NCBI Taxonomy" id="146923"/>
    <lineage>
        <taxon>Bacteria</taxon>
        <taxon>Bacillati</taxon>
        <taxon>Actinomycetota</taxon>
        <taxon>Actinomycetes</taxon>
        <taxon>Kitasatosporales</taxon>
        <taxon>Streptomycetaceae</taxon>
        <taxon>Streptomyces</taxon>
    </lineage>
</organism>
<reference evidence="2 3" key="1">
    <citation type="submission" date="2018-07" db="EMBL/GenBank/DDBJ databases">
        <title>Genome guided investigation of antibiotics producing actinomycetales strain isolated from a Macau mangrove ecosystem.</title>
        <authorList>
            <person name="Hu D."/>
        </authorList>
    </citation>
    <scope>NUCLEOTIDE SEQUENCE [LARGE SCALE GENOMIC DNA]</scope>
    <source>
        <strain evidence="2 3">2297</strain>
    </source>
</reference>
<dbReference type="InterPro" id="IPR012296">
    <property type="entry name" value="Nuclease_put_TT1808"/>
</dbReference>
<dbReference type="Proteomes" id="UP000253742">
    <property type="component" value="Unassembled WGS sequence"/>
</dbReference>
<dbReference type="EMBL" id="QQBH01000012">
    <property type="protein sequence ID" value="RDD87479.1"/>
    <property type="molecule type" value="Genomic_DNA"/>
</dbReference>
<keyword evidence="2" id="KW-0255">Endonuclease</keyword>
<dbReference type="Pfam" id="PF05685">
    <property type="entry name" value="Uma2"/>
    <property type="match status" value="1"/>
</dbReference>
<dbReference type="GO" id="GO:0004519">
    <property type="term" value="F:endonuclease activity"/>
    <property type="evidence" value="ECO:0007669"/>
    <property type="project" value="UniProtKB-KW"/>
</dbReference>
<proteinExistence type="predicted"/>
<dbReference type="PANTHER" id="PTHR35400">
    <property type="entry name" value="SLR1083 PROTEIN"/>
    <property type="match status" value="1"/>
</dbReference>
<keyword evidence="2" id="KW-0378">Hydrolase</keyword>
<comment type="caution">
    <text evidence="2">The sequence shown here is derived from an EMBL/GenBank/DDBJ whole genome shotgun (WGS) entry which is preliminary data.</text>
</comment>
<protein>
    <submittedName>
        <fullName evidence="2">Uma2 family endonuclease</fullName>
    </submittedName>
</protein>
<sequence length="196" mass="21320">MREFEGDYILADNVWDEIVWVWRRTEAPRGCKVEIVEGLVTVAPLSSVGHNYVAERLQRRLYDVIPEDWGVYQRLPLAVPTRLGLYVPDLAVVPEKPLRAAGERVMCASSAALVVEIVSSATANNDRIHKVAGYAQAGVPLYLLIDNLAPGGPTVTLHSEPEGDTYRTLCTAAIGDPIALPAPFTCTLHTGGFPEA</sequence>
<gene>
    <name evidence="2" type="ORF">DVZ84_19875</name>
</gene>
<dbReference type="CDD" id="cd06260">
    <property type="entry name" value="DUF820-like"/>
    <property type="match status" value="1"/>
</dbReference>